<accession>A0A0E9XY96</accession>
<organism evidence="1">
    <name type="scientific">Anguilla anguilla</name>
    <name type="common">European freshwater eel</name>
    <name type="synonym">Muraena anguilla</name>
    <dbReference type="NCBI Taxonomy" id="7936"/>
    <lineage>
        <taxon>Eukaryota</taxon>
        <taxon>Metazoa</taxon>
        <taxon>Chordata</taxon>
        <taxon>Craniata</taxon>
        <taxon>Vertebrata</taxon>
        <taxon>Euteleostomi</taxon>
        <taxon>Actinopterygii</taxon>
        <taxon>Neopterygii</taxon>
        <taxon>Teleostei</taxon>
        <taxon>Anguilliformes</taxon>
        <taxon>Anguillidae</taxon>
        <taxon>Anguilla</taxon>
    </lineage>
</organism>
<name>A0A0E9XY96_ANGAN</name>
<reference evidence="1" key="2">
    <citation type="journal article" date="2015" name="Fish Shellfish Immunol.">
        <title>Early steps in the European eel (Anguilla anguilla)-Vibrio vulnificus interaction in the gills: Role of the RtxA13 toxin.</title>
        <authorList>
            <person name="Callol A."/>
            <person name="Pajuelo D."/>
            <person name="Ebbesson L."/>
            <person name="Teles M."/>
            <person name="MacKenzie S."/>
            <person name="Amaro C."/>
        </authorList>
    </citation>
    <scope>NUCLEOTIDE SEQUENCE</scope>
</reference>
<dbReference type="EMBL" id="GBXM01001196">
    <property type="protein sequence ID" value="JAI07382.1"/>
    <property type="molecule type" value="Transcribed_RNA"/>
</dbReference>
<proteinExistence type="predicted"/>
<sequence length="66" mass="7759">MYFCLGHNWRNWCVILHSGRWQWMDRWQCTALGTVLLSRVFDALVPGYGYTLCCTSLWIRASAKCL</sequence>
<protein>
    <submittedName>
        <fullName evidence="1">Uncharacterized protein</fullName>
    </submittedName>
</protein>
<dbReference type="AlphaFoldDB" id="A0A0E9XY96"/>
<reference evidence="1" key="1">
    <citation type="submission" date="2014-11" db="EMBL/GenBank/DDBJ databases">
        <authorList>
            <person name="Amaro Gonzalez C."/>
        </authorList>
    </citation>
    <scope>NUCLEOTIDE SEQUENCE</scope>
</reference>
<evidence type="ECO:0000313" key="1">
    <source>
        <dbReference type="EMBL" id="JAI07382.1"/>
    </source>
</evidence>